<dbReference type="STRING" id="300112.A0A4S2L0T2"/>
<dbReference type="PROSITE" id="PS50240">
    <property type="entry name" value="TRYPSIN_DOM"/>
    <property type="match status" value="1"/>
</dbReference>
<dbReference type="PANTHER" id="PTHR24260:SF136">
    <property type="entry name" value="GH08193P-RELATED"/>
    <property type="match status" value="1"/>
</dbReference>
<evidence type="ECO:0000313" key="6">
    <source>
        <dbReference type="Proteomes" id="UP000310200"/>
    </source>
</evidence>
<dbReference type="PANTHER" id="PTHR24260">
    <property type="match status" value="1"/>
</dbReference>
<evidence type="ECO:0000256" key="2">
    <source>
        <dbReference type="ARBA" id="ARBA00023180"/>
    </source>
</evidence>
<evidence type="ECO:0000313" key="5">
    <source>
        <dbReference type="EMBL" id="TGZ55686.1"/>
    </source>
</evidence>
<comment type="caution">
    <text evidence="5">The sequence shown here is derived from an EMBL/GenBank/DDBJ whole genome shotgun (WGS) entry which is preliminary data.</text>
</comment>
<accession>A0A4S2L0T2</accession>
<evidence type="ECO:0000256" key="3">
    <source>
        <dbReference type="PROSITE-ProRule" id="PRU00124"/>
    </source>
</evidence>
<dbReference type="PROSITE" id="PS01209">
    <property type="entry name" value="LDLRA_1"/>
    <property type="match status" value="1"/>
</dbReference>
<sequence>MPLANVCDGIPHCPDSSDEVGTLCRHVVCPTHMYRCNYGACVSRAARCDGLADCVDASDEIACDRDANDVCSDRDFQCSTVNQECIPFAEVCNAGTHYSVSGCSGCRPGEVVPELTRLDYACDVEGTLQGASEIYCQNNRWFPGIPSCTFSNETEGITCPALSETHDAIKRCEAMWGPHEGWLPCDRPLPVGTRVFLECPAFYERSKGSSSVMCLYDGTAATINSVVGPVCVPWHSDETLLEYQRNGGLGLVAGMGLTENDTFSPVLRVTTMKIIYDDECRQNQNRDFRKYLTYTSFCAGWANGTGVCNGDSGGGLVLQRPNSSIWEVHGVVSVSPRRLGTNVCDPNFYAVFTKVSMYTNWIHEIIESIPIIGLSDLNQQPNRDNIVV</sequence>
<dbReference type="Gene3D" id="2.40.10.10">
    <property type="entry name" value="Trypsin-like serine proteases"/>
    <property type="match status" value="1"/>
</dbReference>
<feature type="domain" description="Peptidase S1" evidence="4">
    <location>
        <begin position="99"/>
        <end position="367"/>
    </location>
</feature>
<keyword evidence="6" id="KW-1185">Reference proteome</keyword>
<keyword evidence="1 3" id="KW-1015">Disulfide bond</keyword>
<dbReference type="SMART" id="SM00192">
    <property type="entry name" value="LDLa"/>
    <property type="match status" value="1"/>
</dbReference>
<feature type="disulfide bond" evidence="3">
    <location>
        <begin position="36"/>
        <end position="54"/>
    </location>
</feature>
<dbReference type="InterPro" id="IPR051333">
    <property type="entry name" value="CLIP_Serine_Protease"/>
</dbReference>
<dbReference type="SUPFAM" id="SSF57424">
    <property type="entry name" value="LDL receptor-like module"/>
    <property type="match status" value="1"/>
</dbReference>
<feature type="disulfide bond" evidence="3">
    <location>
        <begin position="29"/>
        <end position="41"/>
    </location>
</feature>
<proteinExistence type="predicted"/>
<evidence type="ECO:0000259" key="4">
    <source>
        <dbReference type="PROSITE" id="PS50240"/>
    </source>
</evidence>
<dbReference type="Proteomes" id="UP000310200">
    <property type="component" value="Unassembled WGS sequence"/>
</dbReference>
<evidence type="ECO:0000256" key="1">
    <source>
        <dbReference type="ARBA" id="ARBA00023157"/>
    </source>
</evidence>
<protein>
    <recommendedName>
        <fullName evidence="4">Peptidase S1 domain-containing protein</fullName>
    </recommendedName>
</protein>
<dbReference type="Pfam" id="PF00057">
    <property type="entry name" value="Ldl_recept_a"/>
    <property type="match status" value="1"/>
</dbReference>
<dbReference type="SMART" id="SM00020">
    <property type="entry name" value="Tryp_SPc"/>
    <property type="match status" value="1"/>
</dbReference>
<name>A0A4S2L0T2_9HYME</name>
<dbReference type="CDD" id="cd00112">
    <property type="entry name" value="LDLa"/>
    <property type="match status" value="1"/>
</dbReference>
<gene>
    <name evidence="5" type="ORF">DBV15_01391</name>
</gene>
<dbReference type="EMBL" id="QBLH01000429">
    <property type="protein sequence ID" value="TGZ55686.1"/>
    <property type="molecule type" value="Genomic_DNA"/>
</dbReference>
<dbReference type="GO" id="GO:0004252">
    <property type="term" value="F:serine-type endopeptidase activity"/>
    <property type="evidence" value="ECO:0007669"/>
    <property type="project" value="InterPro"/>
</dbReference>
<feature type="disulfide bond" evidence="3">
    <location>
        <begin position="48"/>
        <end position="63"/>
    </location>
</feature>
<dbReference type="GO" id="GO:0006508">
    <property type="term" value="P:proteolysis"/>
    <property type="evidence" value="ECO:0007669"/>
    <property type="project" value="InterPro"/>
</dbReference>
<dbReference type="PROSITE" id="PS50068">
    <property type="entry name" value="LDLRA_2"/>
    <property type="match status" value="1"/>
</dbReference>
<dbReference type="InterPro" id="IPR043504">
    <property type="entry name" value="Peptidase_S1_PA_chymotrypsin"/>
</dbReference>
<dbReference type="InterPro" id="IPR023415">
    <property type="entry name" value="LDLR_class-A_CS"/>
</dbReference>
<keyword evidence="2" id="KW-0325">Glycoprotein</keyword>
<dbReference type="AlphaFoldDB" id="A0A4S2L0T2"/>
<dbReference type="FunFam" id="4.10.400.10:FF:000065">
    <property type="entry name" value="Transmembrane protease serine 7"/>
    <property type="match status" value="1"/>
</dbReference>
<dbReference type="Gene3D" id="4.10.400.10">
    <property type="entry name" value="Low-density Lipoprotein Receptor"/>
    <property type="match status" value="2"/>
</dbReference>
<dbReference type="SUPFAM" id="SSF50494">
    <property type="entry name" value="Trypsin-like serine proteases"/>
    <property type="match status" value="1"/>
</dbReference>
<organism evidence="5 6">
    <name type="scientific">Temnothorax longispinosus</name>
    <dbReference type="NCBI Taxonomy" id="300112"/>
    <lineage>
        <taxon>Eukaryota</taxon>
        <taxon>Metazoa</taxon>
        <taxon>Ecdysozoa</taxon>
        <taxon>Arthropoda</taxon>
        <taxon>Hexapoda</taxon>
        <taxon>Insecta</taxon>
        <taxon>Pterygota</taxon>
        <taxon>Neoptera</taxon>
        <taxon>Endopterygota</taxon>
        <taxon>Hymenoptera</taxon>
        <taxon>Apocrita</taxon>
        <taxon>Aculeata</taxon>
        <taxon>Formicoidea</taxon>
        <taxon>Formicidae</taxon>
        <taxon>Myrmicinae</taxon>
        <taxon>Temnothorax</taxon>
    </lineage>
</organism>
<reference evidence="5 6" key="1">
    <citation type="journal article" date="2019" name="Philos. Trans. R. Soc. Lond., B, Biol. Sci.">
        <title>Ant behaviour and brain gene expression of defending hosts depend on the ecological success of the intruding social parasite.</title>
        <authorList>
            <person name="Kaur R."/>
            <person name="Stoldt M."/>
            <person name="Jongepier E."/>
            <person name="Feldmeyer B."/>
            <person name="Menzel F."/>
            <person name="Bornberg-Bauer E."/>
            <person name="Foitzik S."/>
        </authorList>
    </citation>
    <scope>NUCLEOTIDE SEQUENCE [LARGE SCALE GENOMIC DNA]</scope>
    <source>
        <tissue evidence="5">Whole body</tissue>
    </source>
</reference>
<dbReference type="Pfam" id="PF00089">
    <property type="entry name" value="Trypsin"/>
    <property type="match status" value="1"/>
</dbReference>
<dbReference type="InterPro" id="IPR001254">
    <property type="entry name" value="Trypsin_dom"/>
</dbReference>
<dbReference type="InterPro" id="IPR036055">
    <property type="entry name" value="LDL_receptor-like_sf"/>
</dbReference>
<dbReference type="InterPro" id="IPR002172">
    <property type="entry name" value="LDrepeatLR_classA_rpt"/>
</dbReference>
<dbReference type="InterPro" id="IPR009003">
    <property type="entry name" value="Peptidase_S1_PA"/>
</dbReference>